<evidence type="ECO:0000259" key="1">
    <source>
        <dbReference type="Pfam" id="PF09643"/>
    </source>
</evidence>
<dbReference type="EMBL" id="FZRA01000011">
    <property type="protein sequence ID" value="SNU09713.1"/>
    <property type="molecule type" value="Genomic_DNA"/>
</dbReference>
<organism evidence="2 3">
    <name type="scientific">Streptococcus equinus</name>
    <name type="common">Streptococcus bovis</name>
    <dbReference type="NCBI Taxonomy" id="1335"/>
    <lineage>
        <taxon>Bacteria</taxon>
        <taxon>Bacillati</taxon>
        <taxon>Bacillota</taxon>
        <taxon>Bacilli</taxon>
        <taxon>Lactobacillales</taxon>
        <taxon>Streptococcaceae</taxon>
        <taxon>Streptococcus</taxon>
    </lineage>
</organism>
<feature type="domain" description="YopX protein" evidence="1">
    <location>
        <begin position="5"/>
        <end position="127"/>
    </location>
</feature>
<name>A0A239RFR6_STREI</name>
<dbReference type="InterPro" id="IPR023385">
    <property type="entry name" value="YopX-like_C"/>
</dbReference>
<dbReference type="InterPro" id="IPR019096">
    <property type="entry name" value="YopX_protein"/>
</dbReference>
<dbReference type="Proteomes" id="UP000214649">
    <property type="component" value="Unassembled WGS sequence"/>
</dbReference>
<reference evidence="2 3" key="1">
    <citation type="submission" date="2017-07" db="EMBL/GenBank/DDBJ databases">
        <authorList>
            <person name="Sun Z.S."/>
            <person name="Albrecht U."/>
            <person name="Echele G."/>
            <person name="Lee C.C."/>
        </authorList>
    </citation>
    <scope>NUCLEOTIDE SEQUENCE [LARGE SCALE GENOMIC DNA]</scope>
    <source>
        <strain evidence="2 3">AR3</strain>
    </source>
</reference>
<dbReference type="Pfam" id="PF09643">
    <property type="entry name" value="YopX"/>
    <property type="match status" value="1"/>
</dbReference>
<accession>A0A239RFR6</accession>
<dbReference type="SUPFAM" id="SSF159006">
    <property type="entry name" value="YopX-like"/>
    <property type="match status" value="1"/>
</dbReference>
<dbReference type="InterPro" id="IPR010024">
    <property type="entry name" value="CHP16711"/>
</dbReference>
<sequence>MRELKFRAWVKPEQRMIGVYEMTFIDNEFLIISDGMDFYTNDEFKLMQFTGLKDKNGKEIYEGDIIKCSDGHDYYFGVVAYDKDYGNFGVSEDNDEDMDPFGYLFEWKNVEELEVVGSKYENPELLKGE</sequence>
<evidence type="ECO:0000313" key="3">
    <source>
        <dbReference type="Proteomes" id="UP000214649"/>
    </source>
</evidence>
<dbReference type="AlphaFoldDB" id="A0A239RFR6"/>
<dbReference type="NCBIfam" id="TIGR01671">
    <property type="entry name" value="phage_TIGR01671"/>
    <property type="match status" value="1"/>
</dbReference>
<evidence type="ECO:0000313" key="2">
    <source>
        <dbReference type="EMBL" id="SNU09713.1"/>
    </source>
</evidence>
<gene>
    <name evidence="2" type="ORF">SAMN05216470_1985</name>
</gene>
<dbReference type="Gene3D" id="2.30.30.290">
    <property type="entry name" value="YopX-like domains"/>
    <property type="match status" value="1"/>
</dbReference>
<protein>
    <submittedName>
        <fullName evidence="2">Phage uncharacterized protein TIGR01671</fullName>
    </submittedName>
</protein>
<proteinExistence type="predicted"/>
<dbReference type="RefSeq" id="WP_094141251.1">
    <property type="nucleotide sequence ID" value="NZ_FZRA01000011.1"/>
</dbReference>